<proteinExistence type="predicted"/>
<accession>A0A7S3K3S2</accession>
<name>A0A7S3K3S2_9STRA</name>
<dbReference type="EMBL" id="HBIJ01019088">
    <property type="protein sequence ID" value="CAE0371744.1"/>
    <property type="molecule type" value="Transcribed_RNA"/>
</dbReference>
<evidence type="ECO:0000259" key="1">
    <source>
        <dbReference type="SMART" id="SM01204"/>
    </source>
</evidence>
<organism evidence="2">
    <name type="scientific">Aureoumbra lagunensis</name>
    <dbReference type="NCBI Taxonomy" id="44058"/>
    <lineage>
        <taxon>Eukaryota</taxon>
        <taxon>Sar</taxon>
        <taxon>Stramenopiles</taxon>
        <taxon>Ochrophyta</taxon>
        <taxon>Pelagophyceae</taxon>
        <taxon>Pelagomonadales</taxon>
        <taxon>Aureoumbra</taxon>
    </lineage>
</organism>
<dbReference type="InterPro" id="IPR019494">
    <property type="entry name" value="FIST_C"/>
</dbReference>
<dbReference type="AlphaFoldDB" id="A0A7S3K3S2"/>
<dbReference type="PANTHER" id="PTHR14939">
    <property type="entry name" value="F-BOX ONLY PROTEIN 22"/>
    <property type="match status" value="1"/>
</dbReference>
<dbReference type="SMART" id="SM01204">
    <property type="entry name" value="FIST_C"/>
    <property type="match status" value="1"/>
</dbReference>
<gene>
    <name evidence="2" type="ORF">ALAG00032_LOCUS12526</name>
</gene>
<protein>
    <recommendedName>
        <fullName evidence="1">FIST C-domain domain-containing protein</fullName>
    </recommendedName>
</protein>
<feature type="domain" description="FIST C-domain" evidence="1">
    <location>
        <begin position="361"/>
        <end position="519"/>
    </location>
</feature>
<sequence>MVNNEYIWEIVLSYLARPQVAVNKASWKATTKRAERPYFMTVWHHDTFDEQNEEENDEAGLVRRSSSLIARFLLRRVLRRNVLDYAKELEVVDKMLKTLSVPSPPHLVLIFVSGKWSNRLIQIRKALRFRFNSNKTVIAGGASRGLICARANAQPFELESEDSGIVLAVIRLAQTEDCVSMAYVPCRIPHALDEPVINALSKTMNPRLILVLGNEYRASVEAVTLANEYANTAIQYCAISGGILGCGKDPDSTCQIILDGPLQNNDAFPRVLPSDSNSFIPGAIVLALGGQLEAVSAGSRGAKLVGPFVYKISQVEQRQIAVCPGHSILLDSIKKFQCVAQRSYPEDETLSPCEFQEYRTSYETVRELLRFERTTPRTILLGVKPNNNALNPNGFALLIPQSVDEDSIIVDASKAKYRDGHVATGDLVAWHTLSAEASRTELRLAARACREHLMLGSAQSPLRQGLDESLSVLGGIVFSCCGRGRNFHGRELADSSAIRSAIPDIPLIGIFANAEIGPPLFNEWSGGPSTRAPAKCDGYTCQASILRLDGVIIDHPPSDDNDDQTFVTT</sequence>
<reference evidence="2" key="1">
    <citation type="submission" date="2021-01" db="EMBL/GenBank/DDBJ databases">
        <authorList>
            <person name="Corre E."/>
            <person name="Pelletier E."/>
            <person name="Niang G."/>
            <person name="Scheremetjew M."/>
            <person name="Finn R."/>
            <person name="Kale V."/>
            <person name="Holt S."/>
            <person name="Cochrane G."/>
            <person name="Meng A."/>
            <person name="Brown T."/>
            <person name="Cohen L."/>
        </authorList>
    </citation>
    <scope>NUCLEOTIDE SEQUENCE</scope>
    <source>
        <strain evidence="2">CCMP1510</strain>
    </source>
</reference>
<dbReference type="Pfam" id="PF10442">
    <property type="entry name" value="FIST_C"/>
    <property type="match status" value="1"/>
</dbReference>
<dbReference type="PANTHER" id="PTHR14939:SF5">
    <property type="entry name" value="F-BOX ONLY PROTEIN 22"/>
    <property type="match status" value="1"/>
</dbReference>
<evidence type="ECO:0000313" key="2">
    <source>
        <dbReference type="EMBL" id="CAE0371744.1"/>
    </source>
</evidence>